<reference evidence="1 2" key="1">
    <citation type="submission" date="2019-02" db="EMBL/GenBank/DDBJ databases">
        <title>Deep-cultivation of Planctomycetes and their phenomic and genomic characterization uncovers novel biology.</title>
        <authorList>
            <person name="Wiegand S."/>
            <person name="Jogler M."/>
            <person name="Boedeker C."/>
            <person name="Pinto D."/>
            <person name="Vollmers J."/>
            <person name="Rivas-Marin E."/>
            <person name="Kohn T."/>
            <person name="Peeters S.H."/>
            <person name="Heuer A."/>
            <person name="Rast P."/>
            <person name="Oberbeckmann S."/>
            <person name="Bunk B."/>
            <person name="Jeske O."/>
            <person name="Meyerdierks A."/>
            <person name="Storesund J.E."/>
            <person name="Kallscheuer N."/>
            <person name="Luecker S."/>
            <person name="Lage O.M."/>
            <person name="Pohl T."/>
            <person name="Merkel B.J."/>
            <person name="Hornburger P."/>
            <person name="Mueller R.-W."/>
            <person name="Bruemmer F."/>
            <person name="Labrenz M."/>
            <person name="Spormann A.M."/>
            <person name="Op Den Camp H."/>
            <person name="Overmann J."/>
            <person name="Amann R."/>
            <person name="Jetten M.S.M."/>
            <person name="Mascher T."/>
            <person name="Medema M.H."/>
            <person name="Devos D.P."/>
            <person name="Kaster A.-K."/>
            <person name="Ovreas L."/>
            <person name="Rohde M."/>
            <person name="Galperin M.Y."/>
            <person name="Jogler C."/>
        </authorList>
    </citation>
    <scope>NUCLEOTIDE SEQUENCE [LARGE SCALE GENOMIC DNA]</scope>
    <source>
        <strain evidence="1 2">Pan54</strain>
    </source>
</reference>
<name>A0A5C5XJP0_9PLAN</name>
<protein>
    <recommendedName>
        <fullName evidence="3">Major capsid protein</fullName>
    </recommendedName>
</protein>
<dbReference type="OrthoDB" id="210243at2"/>
<dbReference type="AlphaFoldDB" id="A0A5C5XJP0"/>
<evidence type="ECO:0000313" key="1">
    <source>
        <dbReference type="EMBL" id="TWT63190.1"/>
    </source>
</evidence>
<dbReference type="Pfam" id="PF20911">
    <property type="entry name" value="GP7"/>
    <property type="match status" value="1"/>
</dbReference>
<accession>A0A5C5XJP0</accession>
<dbReference type="InterPro" id="IPR048813">
    <property type="entry name" value="GP7-like"/>
</dbReference>
<comment type="caution">
    <text evidence="1">The sequence shown here is derived from an EMBL/GenBank/DDBJ whole genome shotgun (WGS) entry which is preliminary data.</text>
</comment>
<dbReference type="SUPFAM" id="SSF56563">
    <property type="entry name" value="Major capsid protein gp5"/>
    <property type="match status" value="1"/>
</dbReference>
<organism evidence="1 2">
    <name type="scientific">Rubinisphaera italica</name>
    <dbReference type="NCBI Taxonomy" id="2527969"/>
    <lineage>
        <taxon>Bacteria</taxon>
        <taxon>Pseudomonadati</taxon>
        <taxon>Planctomycetota</taxon>
        <taxon>Planctomycetia</taxon>
        <taxon>Planctomycetales</taxon>
        <taxon>Planctomycetaceae</taxon>
        <taxon>Rubinisphaera</taxon>
    </lineage>
</organism>
<gene>
    <name evidence="1" type="ORF">Pan54_39430</name>
</gene>
<evidence type="ECO:0000313" key="2">
    <source>
        <dbReference type="Proteomes" id="UP000316095"/>
    </source>
</evidence>
<dbReference type="NCBIfam" id="NF045672">
    <property type="entry name" value="MCP_gp7_epsi_15"/>
    <property type="match status" value="1"/>
</dbReference>
<dbReference type="RefSeq" id="WP_146504967.1">
    <property type="nucleotide sequence ID" value="NZ_SJPG01000001.1"/>
</dbReference>
<sequence>MADNLKTLADLLVVNTAGAADIEVSDLLNDAAILNRLAATEASDGTLHKYTKENGAPVVGFRAPNTGRDISKSTDELVTIELKILSANTRCDQAIANSYKKGGPEAYVGKEARRHLKQAFFMAEQQSIYGTGNDADGFTGLIDNDIVKFKDSDMVVDAGGDTVNGTSSVWFFVTNDEETDVTAIAGQDGKIDIGETVTIEGYDADGKGLPMYYTPIEGWMGLQVGSIHSVGRICNIDFDHPLTDELLSKLLEKFPKMPAFGAFSRTTRGQLQRSRTTYSPTGMPAPLPQEYEGVPLIVAESLKNTEAVTAAAA</sequence>
<keyword evidence="2" id="KW-1185">Reference proteome</keyword>
<proteinExistence type="predicted"/>
<dbReference type="EMBL" id="SJPG01000001">
    <property type="protein sequence ID" value="TWT63190.1"/>
    <property type="molecule type" value="Genomic_DNA"/>
</dbReference>
<dbReference type="Proteomes" id="UP000316095">
    <property type="component" value="Unassembled WGS sequence"/>
</dbReference>
<evidence type="ECO:0008006" key="3">
    <source>
        <dbReference type="Google" id="ProtNLM"/>
    </source>
</evidence>